<protein>
    <submittedName>
        <fullName evidence="2">Uncharacterized protein</fullName>
    </submittedName>
</protein>
<dbReference type="InterPro" id="IPR046203">
    <property type="entry name" value="DUF6236"/>
</dbReference>
<accession>A0ABR8HK62</accession>
<dbReference type="Pfam" id="PF19749">
    <property type="entry name" value="DUF6236"/>
    <property type="match status" value="1"/>
</dbReference>
<name>A0ABR8HK62_NOSPU</name>
<evidence type="ECO:0000313" key="2">
    <source>
        <dbReference type="EMBL" id="MBD2616248.1"/>
    </source>
</evidence>
<reference evidence="2 3" key="1">
    <citation type="journal article" date="2020" name="ISME J.">
        <title>Comparative genomics reveals insights into cyanobacterial evolution and habitat adaptation.</title>
        <authorList>
            <person name="Chen M.Y."/>
            <person name="Teng W.K."/>
            <person name="Zhao L."/>
            <person name="Hu C.X."/>
            <person name="Zhou Y.K."/>
            <person name="Han B.P."/>
            <person name="Song L.R."/>
            <person name="Shu W.S."/>
        </authorList>
    </citation>
    <scope>NUCLEOTIDE SEQUENCE [LARGE SCALE GENOMIC DNA]</scope>
    <source>
        <strain evidence="2 3">FACHB-252</strain>
    </source>
</reference>
<dbReference type="Proteomes" id="UP000606396">
    <property type="component" value="Unassembled WGS sequence"/>
</dbReference>
<keyword evidence="1" id="KW-0472">Membrane</keyword>
<organism evidence="2 3">
    <name type="scientific">Nostoc punctiforme FACHB-252</name>
    <dbReference type="NCBI Taxonomy" id="1357509"/>
    <lineage>
        <taxon>Bacteria</taxon>
        <taxon>Bacillati</taxon>
        <taxon>Cyanobacteriota</taxon>
        <taxon>Cyanophyceae</taxon>
        <taxon>Nostocales</taxon>
        <taxon>Nostocaceae</taxon>
        <taxon>Nostoc</taxon>
    </lineage>
</organism>
<sequence length="389" mass="43797">MNINSMQTSMFGKALYYPHIQIQNENWLKLALLYWDGLRRIVPDSVVPNDSNAVRVLVDEGILENTSPERYLEAAENKFLTSEEFARILGRLSGASRFEFDIGYVFDESNKPVSEMLKSAFQGLLNTNIPEIRSLAAPSIQDHVEIYINKLNNKLIRKLEYLGLVSVYESDGKLRLNKALGGFYMMCLASKISESIGTPMVTDIPEICACGEYLAFGEYPDEETFPTRFANGDTFSVLLQLGVELPTPESLEDIQISDIIKFRNQYRDERRQFRQAIESITTKANTISDPYQLADFFSEQREEIKSGIQNQRKVLSELKVKSATSLLSVSAPTAIVSAAGLAVPPVALALTGIGIGVSLVNWWAEVRKERREKTQASPWHYLLSVKRFS</sequence>
<proteinExistence type="predicted"/>
<keyword evidence="1" id="KW-0812">Transmembrane</keyword>
<dbReference type="EMBL" id="JACJTC010000044">
    <property type="protein sequence ID" value="MBD2616248.1"/>
    <property type="molecule type" value="Genomic_DNA"/>
</dbReference>
<comment type="caution">
    <text evidence="2">The sequence shown here is derived from an EMBL/GenBank/DDBJ whole genome shotgun (WGS) entry which is preliminary data.</text>
</comment>
<keyword evidence="1" id="KW-1133">Transmembrane helix</keyword>
<evidence type="ECO:0000313" key="3">
    <source>
        <dbReference type="Proteomes" id="UP000606396"/>
    </source>
</evidence>
<evidence type="ECO:0000256" key="1">
    <source>
        <dbReference type="SAM" id="Phobius"/>
    </source>
</evidence>
<feature type="transmembrane region" description="Helical" evidence="1">
    <location>
        <begin position="346"/>
        <end position="364"/>
    </location>
</feature>
<keyword evidence="3" id="KW-1185">Reference proteome</keyword>
<dbReference type="RefSeq" id="WP_190952703.1">
    <property type="nucleotide sequence ID" value="NZ_JACJTC010000044.1"/>
</dbReference>
<gene>
    <name evidence="2" type="ORF">H6G94_34250</name>
</gene>